<evidence type="ECO:0000313" key="1">
    <source>
        <dbReference type="EMBL" id="CAA9318963.1"/>
    </source>
</evidence>
<organism evidence="1">
    <name type="scientific">uncultured Gemmatimonadaceae bacterium</name>
    <dbReference type="NCBI Taxonomy" id="246130"/>
    <lineage>
        <taxon>Bacteria</taxon>
        <taxon>Pseudomonadati</taxon>
        <taxon>Gemmatimonadota</taxon>
        <taxon>Gemmatimonadia</taxon>
        <taxon>Gemmatimonadales</taxon>
        <taxon>Gemmatimonadaceae</taxon>
        <taxon>environmental samples</taxon>
    </lineage>
</organism>
<dbReference type="EMBL" id="CADCTX010000429">
    <property type="protein sequence ID" value="CAA9318963.1"/>
    <property type="molecule type" value="Genomic_DNA"/>
</dbReference>
<name>A0A6J4KYE1_9BACT</name>
<feature type="non-terminal residue" evidence="1">
    <location>
        <position position="1"/>
    </location>
</feature>
<protein>
    <submittedName>
        <fullName evidence="1">Uncharacterized protein</fullName>
    </submittedName>
</protein>
<gene>
    <name evidence="1" type="ORF">AVDCRST_MAG40-1371</name>
</gene>
<accession>A0A6J4KYE1</accession>
<reference evidence="1" key="1">
    <citation type="submission" date="2020-02" db="EMBL/GenBank/DDBJ databases">
        <authorList>
            <person name="Meier V. D."/>
        </authorList>
    </citation>
    <scope>NUCLEOTIDE SEQUENCE</scope>
    <source>
        <strain evidence="1">AVDCRST_MAG40</strain>
    </source>
</reference>
<proteinExistence type="predicted"/>
<dbReference type="AlphaFoldDB" id="A0A6J4KYE1"/>
<sequence length="60" mass="6553">CRCPPWKRPSSRRPCTLSLSLSVSAPSRCRPGSRRPRRTARGALVRPPVCAARICGHSAI</sequence>
<feature type="non-terminal residue" evidence="1">
    <location>
        <position position="60"/>
    </location>
</feature>